<dbReference type="InterPro" id="IPR037284">
    <property type="entry name" value="SUF_FeS_clus_asmbl_SufBD_sf"/>
</dbReference>
<dbReference type="Proteomes" id="UP000032233">
    <property type="component" value="Unassembled WGS sequence"/>
</dbReference>
<evidence type="ECO:0000259" key="2">
    <source>
        <dbReference type="Pfam" id="PF01458"/>
    </source>
</evidence>
<dbReference type="STRING" id="1429043.X474_04195"/>
<dbReference type="Pfam" id="PF01458">
    <property type="entry name" value="SUFBD_core"/>
    <property type="match status" value="1"/>
</dbReference>
<dbReference type="GO" id="GO:0016226">
    <property type="term" value="P:iron-sulfur cluster assembly"/>
    <property type="evidence" value="ECO:0007669"/>
    <property type="project" value="InterPro"/>
</dbReference>
<evidence type="ECO:0000313" key="4">
    <source>
        <dbReference type="Proteomes" id="UP000032233"/>
    </source>
</evidence>
<dbReference type="PATRIC" id="fig|1429043.3.peg.892"/>
<comment type="caution">
    <text evidence="3">The sequence shown here is derived from an EMBL/GenBank/DDBJ whole genome shotgun (WGS) entry which is preliminary data.</text>
</comment>
<evidence type="ECO:0000256" key="1">
    <source>
        <dbReference type="ARBA" id="ARBA00043967"/>
    </source>
</evidence>
<dbReference type="SUPFAM" id="SSF101960">
    <property type="entry name" value="Stabilizer of iron transporter SufD"/>
    <property type="match status" value="1"/>
</dbReference>
<dbReference type="PANTHER" id="PTHR30508:SF1">
    <property type="entry name" value="UPF0051 PROTEIN ABCI8, CHLOROPLASTIC-RELATED"/>
    <property type="match status" value="1"/>
</dbReference>
<proteinExistence type="inferred from homology"/>
<dbReference type="InterPro" id="IPR000825">
    <property type="entry name" value="SUF_FeS_clus_asmbl_SufBD_core"/>
</dbReference>
<dbReference type="RefSeq" id="WP_044346844.1">
    <property type="nucleotide sequence ID" value="NZ_AZAC01000003.1"/>
</dbReference>
<organism evidence="3 4">
    <name type="scientific">Dethiosulfatarculus sandiegensis</name>
    <dbReference type="NCBI Taxonomy" id="1429043"/>
    <lineage>
        <taxon>Bacteria</taxon>
        <taxon>Pseudomonadati</taxon>
        <taxon>Thermodesulfobacteriota</taxon>
        <taxon>Desulfarculia</taxon>
        <taxon>Desulfarculales</taxon>
        <taxon>Desulfarculaceae</taxon>
        <taxon>Dethiosulfatarculus</taxon>
    </lineage>
</organism>
<reference evidence="3 4" key="1">
    <citation type="submission" date="2013-11" db="EMBL/GenBank/DDBJ databases">
        <title>Metagenomic analysis of a methanogenic consortium involved in long chain n-alkane degradation.</title>
        <authorList>
            <person name="Davidova I.A."/>
            <person name="Callaghan A.V."/>
            <person name="Wawrik B."/>
            <person name="Pruitt S."/>
            <person name="Marks C."/>
            <person name="Duncan K.E."/>
            <person name="Suflita J.M."/>
        </authorList>
    </citation>
    <scope>NUCLEOTIDE SEQUENCE [LARGE SCALE GENOMIC DNA]</scope>
    <source>
        <strain evidence="3 4">SPR</strain>
    </source>
</reference>
<gene>
    <name evidence="3" type="ORF">X474_04195</name>
</gene>
<keyword evidence="4" id="KW-1185">Reference proteome</keyword>
<dbReference type="OrthoDB" id="9803529at2"/>
<evidence type="ECO:0000313" key="3">
    <source>
        <dbReference type="EMBL" id="KIX15334.1"/>
    </source>
</evidence>
<dbReference type="PANTHER" id="PTHR30508">
    <property type="entry name" value="FES CLUSTER ASSEMBLY PROTEIN SUF"/>
    <property type="match status" value="1"/>
</dbReference>
<dbReference type="EMBL" id="AZAC01000003">
    <property type="protein sequence ID" value="KIX15334.1"/>
    <property type="molecule type" value="Genomic_DNA"/>
</dbReference>
<sequence length="406" mass="44216">MHDAVQLRERALAAREKKAELGVDIDLSRFKLASDDHKGHSPLDALPMADQRQLEMAGQDLTGENRDGSFLLADASTVHCSTKTPGLTVTPIKEALAHHDWVRDYYMNLIQVDQDKYTASAFLNLHGGYVIHAQPGAKAVHPMQACLYMQGDMVQQNVHNIIIVEEGAELHLINGCTVSPEIESGLHVGITEIYVKKNAKLSFTMINNWSKGMYVRPREAIMVEEGGQYLSNYVCMQPVRSLQGYPTARLAGENAVARMNSVIVGDPDSDIDLGGRTIMDKPDTRAEIISRAITNGGKIMNRGHLVGNVPEVKAHLECRGLILNGGSLLAVPMLDGHAEGVEMSHEAAVGKINQDEILYLMSRGLTEDQATATIVRGFLNVEIPGLPPALKAEIDKALEAADQSGM</sequence>
<protein>
    <recommendedName>
        <fullName evidence="2">SUF system FeS cluster assembly SufBD core domain-containing protein</fullName>
    </recommendedName>
</protein>
<dbReference type="FunCoup" id="A0A0D2JB33">
    <property type="interactions" value="399"/>
</dbReference>
<dbReference type="InParanoid" id="A0A0D2JB33"/>
<name>A0A0D2JB33_9BACT</name>
<dbReference type="AlphaFoldDB" id="A0A0D2JB33"/>
<feature type="domain" description="SUF system FeS cluster assembly SufBD core" evidence="2">
    <location>
        <begin position="151"/>
        <end position="378"/>
    </location>
</feature>
<comment type="similarity">
    <text evidence="1">Belongs to the iron-sulfur cluster assembly SufBD family.</text>
</comment>
<accession>A0A0D2JB33</accession>
<dbReference type="InterPro" id="IPR055346">
    <property type="entry name" value="Fe-S_cluster_assembly_SufBD"/>
</dbReference>